<sequence>MAPRTDLTIVRDPDEVGQTATLGRLRLRHVDTNEIILIPTPSNDPNDPLNWGKRYRVYLAIVVCLAMLMCNFLAAGPTVAIVQVALTFKGVAPTSPTFSAAISSVAYFFTTTALAQGVGNLFWMPLILKFGRRPMYLISFTGYFAVTLWAGFAQSYASELVARIFMGFFSGTGECLAPLTISDIFFLHERGLFMAMYTASLSAGVSGGIIISGLITIKHSWRKIHFVAAAIIGALLILVFLTFPETAFSRRPVEVARAGDRRSDSHIGRRISEDKGKSTYDSHNEIVMQSVLPCSANELTGHENATMNPKKSASRRLAIFSGTFVQESYWKMFYRPVVLLVLPGILWATLVMSVTIGFLVAISSNFASAFSEAYGFAPWQAGLCFVSGFIGTMLGIFFGGTLSDAVADFFTRRNGGIRLPEMRLPAITIGLIYSPVALVLYGVGIDQKLHWMVPTIGLGLLSFAVAQATNVSVVYVIDSYRPIAGETVVTQLAFKSCFGFLLSFYTNPWIAQSGYAAAFGEMAAISGGVLLLWIPFYMFGHKIRQATLRWHVLTHLIGWSQDREVGE</sequence>
<keyword evidence="2 5" id="KW-0812">Transmembrane</keyword>
<dbReference type="Gene3D" id="1.20.1250.20">
    <property type="entry name" value="MFS general substrate transporter like domains"/>
    <property type="match status" value="1"/>
</dbReference>
<evidence type="ECO:0000256" key="1">
    <source>
        <dbReference type="ARBA" id="ARBA00004141"/>
    </source>
</evidence>
<feature type="transmembrane region" description="Helical" evidence="5">
    <location>
        <begin position="451"/>
        <end position="476"/>
    </location>
</feature>
<reference evidence="7 8" key="1">
    <citation type="submission" date="2017-03" db="EMBL/GenBank/DDBJ databases">
        <title>Genomes of endolithic fungi from Antarctica.</title>
        <authorList>
            <person name="Coleine C."/>
            <person name="Masonjones S."/>
            <person name="Stajich J.E."/>
        </authorList>
    </citation>
    <scope>NUCLEOTIDE SEQUENCE [LARGE SCALE GENOMIC DNA]</scope>
    <source>
        <strain evidence="7 8">CCFEE 6315</strain>
    </source>
</reference>
<evidence type="ECO:0000256" key="5">
    <source>
        <dbReference type="SAM" id="Phobius"/>
    </source>
</evidence>
<accession>A0A4U0TTY0</accession>
<dbReference type="Pfam" id="PF07690">
    <property type="entry name" value="MFS_1"/>
    <property type="match status" value="1"/>
</dbReference>
<feature type="transmembrane region" description="Helical" evidence="5">
    <location>
        <begin position="135"/>
        <end position="152"/>
    </location>
</feature>
<feature type="transmembrane region" description="Helical" evidence="5">
    <location>
        <begin position="98"/>
        <end position="123"/>
    </location>
</feature>
<feature type="domain" description="Major facilitator superfamily (MFS) profile" evidence="6">
    <location>
        <begin position="59"/>
        <end position="545"/>
    </location>
</feature>
<dbReference type="GO" id="GO:0005886">
    <property type="term" value="C:plasma membrane"/>
    <property type="evidence" value="ECO:0007669"/>
    <property type="project" value="TreeGrafter"/>
</dbReference>
<feature type="transmembrane region" description="Helical" evidence="5">
    <location>
        <begin position="517"/>
        <end position="539"/>
    </location>
</feature>
<dbReference type="InterPro" id="IPR020846">
    <property type="entry name" value="MFS_dom"/>
</dbReference>
<dbReference type="SUPFAM" id="SSF103473">
    <property type="entry name" value="MFS general substrate transporter"/>
    <property type="match status" value="1"/>
</dbReference>
<dbReference type="GO" id="GO:0022857">
    <property type="term" value="F:transmembrane transporter activity"/>
    <property type="evidence" value="ECO:0007669"/>
    <property type="project" value="InterPro"/>
</dbReference>
<comment type="subcellular location">
    <subcellularLocation>
        <location evidence="1">Membrane</location>
        <topology evidence="1">Multi-pass membrane protein</topology>
    </subcellularLocation>
</comment>
<keyword evidence="4 5" id="KW-0472">Membrane</keyword>
<gene>
    <name evidence="7" type="ORF">B0A50_05783</name>
</gene>
<evidence type="ECO:0000256" key="2">
    <source>
        <dbReference type="ARBA" id="ARBA00022692"/>
    </source>
</evidence>
<dbReference type="Proteomes" id="UP000308549">
    <property type="component" value="Unassembled WGS sequence"/>
</dbReference>
<dbReference type="AlphaFoldDB" id="A0A4U0TTY0"/>
<dbReference type="EMBL" id="NAJL01000033">
    <property type="protein sequence ID" value="TKA25688.1"/>
    <property type="molecule type" value="Genomic_DNA"/>
</dbReference>
<keyword evidence="3 5" id="KW-1133">Transmembrane helix</keyword>
<feature type="transmembrane region" description="Helical" evidence="5">
    <location>
        <begin position="223"/>
        <end position="243"/>
    </location>
</feature>
<evidence type="ECO:0000256" key="3">
    <source>
        <dbReference type="ARBA" id="ARBA00022989"/>
    </source>
</evidence>
<keyword evidence="8" id="KW-1185">Reference proteome</keyword>
<evidence type="ECO:0000259" key="6">
    <source>
        <dbReference type="PROSITE" id="PS50850"/>
    </source>
</evidence>
<dbReference type="PANTHER" id="PTHR23502:SF34">
    <property type="entry name" value="PROTEIN HOL1"/>
    <property type="match status" value="1"/>
</dbReference>
<dbReference type="InterPro" id="IPR011701">
    <property type="entry name" value="MFS"/>
</dbReference>
<evidence type="ECO:0000256" key="4">
    <source>
        <dbReference type="ARBA" id="ARBA00023136"/>
    </source>
</evidence>
<protein>
    <recommendedName>
        <fullName evidence="6">Major facilitator superfamily (MFS) profile domain-containing protein</fullName>
    </recommendedName>
</protein>
<dbReference type="PANTHER" id="PTHR23502">
    <property type="entry name" value="MAJOR FACILITATOR SUPERFAMILY"/>
    <property type="match status" value="1"/>
</dbReference>
<dbReference type="PROSITE" id="PS50850">
    <property type="entry name" value="MFS"/>
    <property type="match status" value="1"/>
</dbReference>
<feature type="transmembrane region" description="Helical" evidence="5">
    <location>
        <begin position="488"/>
        <end position="505"/>
    </location>
</feature>
<feature type="transmembrane region" description="Helical" evidence="5">
    <location>
        <begin position="194"/>
        <end position="217"/>
    </location>
</feature>
<dbReference type="OrthoDB" id="268400at2759"/>
<feature type="transmembrane region" description="Helical" evidence="5">
    <location>
        <begin position="164"/>
        <end position="187"/>
    </location>
</feature>
<feature type="transmembrane region" description="Helical" evidence="5">
    <location>
        <begin position="337"/>
        <end position="359"/>
    </location>
</feature>
<proteinExistence type="predicted"/>
<feature type="transmembrane region" description="Helical" evidence="5">
    <location>
        <begin position="57"/>
        <end position="86"/>
    </location>
</feature>
<feature type="transmembrane region" description="Helical" evidence="5">
    <location>
        <begin position="424"/>
        <end position="445"/>
    </location>
</feature>
<feature type="transmembrane region" description="Helical" evidence="5">
    <location>
        <begin position="379"/>
        <end position="403"/>
    </location>
</feature>
<evidence type="ECO:0000313" key="7">
    <source>
        <dbReference type="EMBL" id="TKA25688.1"/>
    </source>
</evidence>
<name>A0A4U0TTY0_9PEZI</name>
<dbReference type="InterPro" id="IPR036259">
    <property type="entry name" value="MFS_trans_sf"/>
</dbReference>
<comment type="caution">
    <text evidence="7">The sequence shown here is derived from an EMBL/GenBank/DDBJ whole genome shotgun (WGS) entry which is preliminary data.</text>
</comment>
<organism evidence="7 8">
    <name type="scientific">Salinomyces thailandicus</name>
    <dbReference type="NCBI Taxonomy" id="706561"/>
    <lineage>
        <taxon>Eukaryota</taxon>
        <taxon>Fungi</taxon>
        <taxon>Dikarya</taxon>
        <taxon>Ascomycota</taxon>
        <taxon>Pezizomycotina</taxon>
        <taxon>Dothideomycetes</taxon>
        <taxon>Dothideomycetidae</taxon>
        <taxon>Mycosphaerellales</taxon>
        <taxon>Teratosphaeriaceae</taxon>
        <taxon>Salinomyces</taxon>
    </lineage>
</organism>
<evidence type="ECO:0000313" key="8">
    <source>
        <dbReference type="Proteomes" id="UP000308549"/>
    </source>
</evidence>